<protein>
    <submittedName>
        <fullName evidence="3">DUF4124 domain-containing protein</fullName>
    </submittedName>
</protein>
<feature type="domain" description="DUF4124" evidence="2">
    <location>
        <begin position="10"/>
        <end position="62"/>
    </location>
</feature>
<dbReference type="KEGG" id="tdu:QJT80_14295"/>
<evidence type="ECO:0000256" key="1">
    <source>
        <dbReference type="SAM" id="SignalP"/>
    </source>
</evidence>
<feature type="chain" id="PRO_5041704529" evidence="1">
    <location>
        <begin position="22"/>
        <end position="171"/>
    </location>
</feature>
<gene>
    <name evidence="3" type="ORF">QJT80_14295</name>
</gene>
<organism evidence="3">
    <name type="scientific">Candidatus Thiocaldithrix dubininis</name>
    <dbReference type="NCBI Taxonomy" id="3080823"/>
    <lineage>
        <taxon>Bacteria</taxon>
        <taxon>Pseudomonadati</taxon>
        <taxon>Pseudomonadota</taxon>
        <taxon>Gammaproteobacteria</taxon>
        <taxon>Thiotrichales</taxon>
        <taxon>Thiotrichaceae</taxon>
        <taxon>Candidatus Thiocaldithrix</taxon>
    </lineage>
</organism>
<dbReference type="EMBL" id="CP124755">
    <property type="protein sequence ID" value="WGZ90642.1"/>
    <property type="molecule type" value="Genomic_DNA"/>
</dbReference>
<evidence type="ECO:0000259" key="2">
    <source>
        <dbReference type="Pfam" id="PF13511"/>
    </source>
</evidence>
<name>A0AA95H463_9GAMM</name>
<keyword evidence="1" id="KW-0732">Signal</keyword>
<accession>A0AA95H463</accession>
<evidence type="ECO:0000313" key="3">
    <source>
        <dbReference type="EMBL" id="WGZ90642.1"/>
    </source>
</evidence>
<sequence>MRLITLFLTLSLSLCSTLASAEVYRWINADGNVVYGDDPPKKSGATRVELPTLTVADSYKAAPVKSTTKAEASETEYTSFKIATPATGDTLRANDGAVGVSVELQPALKPGDAITLYLDGKQVGTGETTSFSLTDIPRGEHTVFALVSNKQGEVVKNTEGVKFNVLRASVL</sequence>
<feature type="signal peptide" evidence="1">
    <location>
        <begin position="1"/>
        <end position="21"/>
    </location>
</feature>
<proteinExistence type="predicted"/>
<dbReference type="Proteomes" id="UP001300672">
    <property type="component" value="Chromosome"/>
</dbReference>
<dbReference type="Pfam" id="PF13511">
    <property type="entry name" value="DUF4124"/>
    <property type="match status" value="1"/>
</dbReference>
<reference evidence="3" key="2">
    <citation type="submission" date="2023-04" db="EMBL/GenBank/DDBJ databases">
        <authorList>
            <person name="Beletskiy A.V."/>
            <person name="Mardanov A.V."/>
            <person name="Ravin N.V."/>
        </authorList>
    </citation>
    <scope>NUCLEOTIDE SEQUENCE</scope>
    <source>
        <strain evidence="3">GKL-01</strain>
    </source>
</reference>
<reference evidence="3" key="1">
    <citation type="journal article" date="2023" name="Int. J. Mol. Sci.">
        <title>Metagenomics Revealed a New Genus 'Candidatus Thiocaldithrix dubininis' gen. nov., sp. nov. and a New Species 'Candidatus Thiothrix putei' sp. nov. in the Family Thiotrichaceae, Some Members of Which Have Traits of Both Na+- and H+-Motive Energetics.</title>
        <authorList>
            <person name="Ravin N.V."/>
            <person name="Muntyan M.S."/>
            <person name="Smolyakov D.D."/>
            <person name="Rudenko T.S."/>
            <person name="Beletsky A.V."/>
            <person name="Mardanov A.V."/>
            <person name="Grabovich M.Y."/>
        </authorList>
    </citation>
    <scope>NUCLEOTIDE SEQUENCE</scope>
    <source>
        <strain evidence="3">GKL-01</strain>
    </source>
</reference>
<dbReference type="InterPro" id="IPR025392">
    <property type="entry name" value="DUF4124"/>
</dbReference>
<dbReference type="AlphaFoldDB" id="A0AA95H463"/>